<dbReference type="PANTHER" id="PTHR46847">
    <property type="entry name" value="D-ALLOSE-BINDING PERIPLASMIC PROTEIN-RELATED"/>
    <property type="match status" value="1"/>
</dbReference>
<keyword evidence="3 4" id="KW-0732">Signal</keyword>
<evidence type="ECO:0000256" key="2">
    <source>
        <dbReference type="ARBA" id="ARBA00007639"/>
    </source>
</evidence>
<dbReference type="KEGG" id="avn:Avin_50140"/>
<dbReference type="Pfam" id="PF13407">
    <property type="entry name" value="Peripla_BP_4"/>
    <property type="match status" value="1"/>
</dbReference>
<feature type="signal peptide" evidence="4">
    <location>
        <begin position="1"/>
        <end position="24"/>
    </location>
</feature>
<dbReference type="OrthoDB" id="250606at2"/>
<dbReference type="SUPFAM" id="SSF53822">
    <property type="entry name" value="Periplasmic binding protein-like I"/>
    <property type="match status" value="1"/>
</dbReference>
<dbReference type="GO" id="GO:0055085">
    <property type="term" value="P:transmembrane transport"/>
    <property type="evidence" value="ECO:0007669"/>
    <property type="project" value="UniProtKB-ARBA"/>
</dbReference>
<dbReference type="PANTHER" id="PTHR46847:SF1">
    <property type="entry name" value="D-ALLOSE-BINDING PERIPLASMIC PROTEIN-RELATED"/>
    <property type="match status" value="1"/>
</dbReference>
<dbReference type="HOGENOM" id="CLU_037628_3_1_6"/>
<dbReference type="AlphaFoldDB" id="C1DLB1"/>
<evidence type="ECO:0000256" key="3">
    <source>
        <dbReference type="ARBA" id="ARBA00022729"/>
    </source>
</evidence>
<dbReference type="GO" id="GO:0030313">
    <property type="term" value="C:cell envelope"/>
    <property type="evidence" value="ECO:0007669"/>
    <property type="project" value="UniProtKB-SubCell"/>
</dbReference>
<dbReference type="GeneID" id="88187853"/>
<name>C1DLB1_AZOVD</name>
<reference evidence="6 7" key="1">
    <citation type="journal article" date="2009" name="J. Bacteriol.">
        <title>Genome sequence of Azotobacter vinelandii, an obligate aerobe specialized to support diverse anaerobic metabolic processes.</title>
        <authorList>
            <person name="Setubal J.C."/>
            <person name="dos Santos P."/>
            <person name="Goldman B.S."/>
            <person name="Ertesvag H."/>
            <person name="Espin G."/>
            <person name="Rubio L.M."/>
            <person name="Valla S."/>
            <person name="Almeida N.F."/>
            <person name="Balasubramanian D."/>
            <person name="Cromes L."/>
            <person name="Curatti L."/>
            <person name="Du Z."/>
            <person name="Godsy E."/>
            <person name="Goodner B."/>
            <person name="Hellner-Burris K."/>
            <person name="Hernandez J.A."/>
            <person name="Houmiel K."/>
            <person name="Imperial J."/>
            <person name="Kennedy C."/>
            <person name="Larson T.J."/>
            <person name="Latreille P."/>
            <person name="Ligon L.S."/>
            <person name="Lu J."/>
            <person name="Maerk M."/>
            <person name="Miller N.M."/>
            <person name="Norton S."/>
            <person name="O'Carroll I.P."/>
            <person name="Paulsen I."/>
            <person name="Raulfs E.C."/>
            <person name="Roemer R."/>
            <person name="Rosser J."/>
            <person name="Segura D."/>
            <person name="Slater S."/>
            <person name="Stricklin S.L."/>
            <person name="Studholme D.J."/>
            <person name="Sun J."/>
            <person name="Viana C.J."/>
            <person name="Wallin E."/>
            <person name="Wang B."/>
            <person name="Wheeler C."/>
            <person name="Zhu H."/>
            <person name="Dean D.R."/>
            <person name="Dixon R."/>
            <person name="Wood D."/>
        </authorList>
    </citation>
    <scope>NUCLEOTIDE SEQUENCE [LARGE SCALE GENOMIC DNA]</scope>
    <source>
        <strain evidence="7">DJ / ATCC BAA-1303</strain>
    </source>
</reference>
<dbReference type="RefSeq" id="WP_012703457.1">
    <property type="nucleotide sequence ID" value="NC_012560.1"/>
</dbReference>
<dbReference type="Proteomes" id="UP000002424">
    <property type="component" value="Chromosome"/>
</dbReference>
<feature type="chain" id="PRO_5002906397" evidence="4">
    <location>
        <begin position="25"/>
        <end position="310"/>
    </location>
</feature>
<evidence type="ECO:0000313" key="6">
    <source>
        <dbReference type="EMBL" id="ACO81104.1"/>
    </source>
</evidence>
<keyword evidence="7" id="KW-1185">Reference proteome</keyword>
<dbReference type="Gene3D" id="3.40.50.2300">
    <property type="match status" value="2"/>
</dbReference>
<protein>
    <submittedName>
        <fullName evidence="6">Periplasmic substrate-binding protein of sugar ABC transporter</fullName>
    </submittedName>
</protein>
<accession>C1DLB1</accession>
<dbReference type="eggNOG" id="COG1879">
    <property type="taxonomic scope" value="Bacteria"/>
</dbReference>
<organism evidence="6 7">
    <name type="scientific">Azotobacter vinelandii (strain DJ / ATCC BAA-1303)</name>
    <dbReference type="NCBI Taxonomy" id="322710"/>
    <lineage>
        <taxon>Bacteria</taxon>
        <taxon>Pseudomonadati</taxon>
        <taxon>Pseudomonadota</taxon>
        <taxon>Gammaproteobacteria</taxon>
        <taxon>Pseudomonadales</taxon>
        <taxon>Pseudomonadaceae</taxon>
        <taxon>Azotobacter</taxon>
    </lineage>
</organism>
<dbReference type="CDD" id="cd06301">
    <property type="entry name" value="PBP1_rhizopine_binding-like"/>
    <property type="match status" value="1"/>
</dbReference>
<evidence type="ECO:0000259" key="5">
    <source>
        <dbReference type="Pfam" id="PF13407"/>
    </source>
</evidence>
<dbReference type="EnsemblBacteria" id="ACO81104">
    <property type="protein sequence ID" value="ACO81104"/>
    <property type="gene ID" value="Avin_50140"/>
</dbReference>
<comment type="similarity">
    <text evidence="2">Belongs to the bacterial solute-binding protein 2 family.</text>
</comment>
<dbReference type="InterPro" id="IPR028082">
    <property type="entry name" value="Peripla_BP_I"/>
</dbReference>
<proteinExistence type="inferred from homology"/>
<dbReference type="EMBL" id="CP001157">
    <property type="protein sequence ID" value="ACO81104.1"/>
    <property type="molecule type" value="Genomic_DNA"/>
</dbReference>
<evidence type="ECO:0000256" key="4">
    <source>
        <dbReference type="SAM" id="SignalP"/>
    </source>
</evidence>
<sequence length="310" mass="33336">MFARTKKRLIATALALGLTGPALAGPKIGAVISTFDDNYITYVREYLAARAKAEGVEVQFEDSRNDVVKQLSQVESFISQKVDAVIVMPVDTSATRSITEAAVKAGIPLVYLNREPDDPKLPPGVATVISDELEAGRLQMQYMAEKMGGKGRIGILMGDLSQNATRSRTKGLKEVLAKYPGITVVEEQTGLWLRDKGMDLTSNWLLAGQHLDAILANNDEMGIGAAMALRQSGQKDVLVGGIDGTPDALTALKRGLLAVSVFQDARAQAEGALDAALKMAAKQPIEQRVVIPFRLITADNVGEFQMANKR</sequence>
<evidence type="ECO:0000256" key="1">
    <source>
        <dbReference type="ARBA" id="ARBA00004196"/>
    </source>
</evidence>
<feature type="domain" description="Periplasmic binding protein" evidence="5">
    <location>
        <begin position="28"/>
        <end position="283"/>
    </location>
</feature>
<dbReference type="GO" id="GO:0030246">
    <property type="term" value="F:carbohydrate binding"/>
    <property type="evidence" value="ECO:0007669"/>
    <property type="project" value="UniProtKB-ARBA"/>
</dbReference>
<dbReference type="InterPro" id="IPR025997">
    <property type="entry name" value="SBP_2_dom"/>
</dbReference>
<comment type="subcellular location">
    <subcellularLocation>
        <location evidence="1">Cell envelope</location>
    </subcellularLocation>
</comment>
<dbReference type="STRING" id="322710.Avin_50140"/>
<evidence type="ECO:0000313" key="7">
    <source>
        <dbReference type="Proteomes" id="UP000002424"/>
    </source>
</evidence>
<gene>
    <name evidence="6" type="ordered locus">Avin_50140</name>
</gene>